<proteinExistence type="predicted"/>
<dbReference type="InParanoid" id="A0A059C095"/>
<gene>
    <name evidence="1" type="ORF">EUGRSUZ_E00172</name>
</gene>
<organism evidence="1">
    <name type="scientific">Eucalyptus grandis</name>
    <name type="common">Flooded gum</name>
    <dbReference type="NCBI Taxonomy" id="71139"/>
    <lineage>
        <taxon>Eukaryota</taxon>
        <taxon>Viridiplantae</taxon>
        <taxon>Streptophyta</taxon>
        <taxon>Embryophyta</taxon>
        <taxon>Tracheophyta</taxon>
        <taxon>Spermatophyta</taxon>
        <taxon>Magnoliopsida</taxon>
        <taxon>eudicotyledons</taxon>
        <taxon>Gunneridae</taxon>
        <taxon>Pentapetalae</taxon>
        <taxon>rosids</taxon>
        <taxon>malvids</taxon>
        <taxon>Myrtales</taxon>
        <taxon>Myrtaceae</taxon>
        <taxon>Myrtoideae</taxon>
        <taxon>Eucalypteae</taxon>
        <taxon>Eucalyptus</taxon>
    </lineage>
</organism>
<accession>A0A059C095</accession>
<dbReference type="EMBL" id="KK198757">
    <property type="protein sequence ID" value="KCW71644.1"/>
    <property type="molecule type" value="Genomic_DNA"/>
</dbReference>
<reference evidence="1" key="1">
    <citation type="submission" date="2013-07" db="EMBL/GenBank/DDBJ databases">
        <title>The genome of Eucalyptus grandis.</title>
        <authorList>
            <person name="Schmutz J."/>
            <person name="Hayes R."/>
            <person name="Myburg A."/>
            <person name="Tuskan G."/>
            <person name="Grattapaglia D."/>
            <person name="Rokhsar D.S."/>
        </authorList>
    </citation>
    <scope>NUCLEOTIDE SEQUENCE</scope>
    <source>
        <tissue evidence="1">Leaf extractions</tissue>
    </source>
</reference>
<sequence length="118" mass="13328">MVWNDLRVAKNKKNQSFCFPEKLPLVEGGKPTCGGSKGRARDDDEEERLTMSIQEMTSPERRTTVKRTKTVAEAAEAQVFTGLQALPPQHPCELLCSSMDERPTSLLFRRQQQMQATC</sequence>
<name>A0A059C095_EUCGR</name>
<protein>
    <submittedName>
        <fullName evidence="1">Uncharacterized protein</fullName>
    </submittedName>
</protein>
<dbReference type="Gramene" id="KCW71644">
    <property type="protein sequence ID" value="KCW71644"/>
    <property type="gene ID" value="EUGRSUZ_E00172"/>
</dbReference>
<dbReference type="AlphaFoldDB" id="A0A059C095"/>
<evidence type="ECO:0000313" key="1">
    <source>
        <dbReference type="EMBL" id="KCW71644.1"/>
    </source>
</evidence>